<keyword evidence="1" id="KW-0520">NAD</keyword>
<evidence type="ECO:0000313" key="3">
    <source>
        <dbReference type="Proteomes" id="UP000249082"/>
    </source>
</evidence>
<dbReference type="AlphaFoldDB" id="A0A2W5NJE2"/>
<dbReference type="EMBL" id="QFPX01000014">
    <property type="protein sequence ID" value="PZQ53532.1"/>
    <property type="molecule type" value="Genomic_DNA"/>
</dbReference>
<protein>
    <submittedName>
        <fullName evidence="2">NAD(P)-dependent oxidoreductase</fullName>
    </submittedName>
</protein>
<evidence type="ECO:0000313" key="2">
    <source>
        <dbReference type="EMBL" id="PZQ53532.1"/>
    </source>
</evidence>
<proteinExistence type="predicted"/>
<dbReference type="PANTHER" id="PTHR43574">
    <property type="entry name" value="EPIMERASE-RELATED"/>
    <property type="match status" value="1"/>
</dbReference>
<dbReference type="InterPro" id="IPR036291">
    <property type="entry name" value="NAD(P)-bd_dom_sf"/>
</dbReference>
<reference evidence="2 3" key="1">
    <citation type="submission" date="2017-08" db="EMBL/GenBank/DDBJ databases">
        <title>Infants hospitalized years apart are colonized by the same room-sourced microbial strains.</title>
        <authorList>
            <person name="Brooks B."/>
            <person name="Olm M.R."/>
            <person name="Firek B.A."/>
            <person name="Baker R."/>
            <person name="Thomas B.C."/>
            <person name="Morowitz M.J."/>
            <person name="Banfield J.F."/>
        </authorList>
    </citation>
    <scope>NUCLEOTIDE SEQUENCE [LARGE SCALE GENOMIC DNA]</scope>
    <source>
        <strain evidence="2">S2_005_002_R2_33</strain>
    </source>
</reference>
<dbReference type="Gene3D" id="3.40.50.720">
    <property type="entry name" value="NAD(P)-binding Rossmann-like Domain"/>
    <property type="match status" value="1"/>
</dbReference>
<organism evidence="2 3">
    <name type="scientific">Novosphingobium pentaromativorans</name>
    <dbReference type="NCBI Taxonomy" id="205844"/>
    <lineage>
        <taxon>Bacteria</taxon>
        <taxon>Pseudomonadati</taxon>
        <taxon>Pseudomonadota</taxon>
        <taxon>Alphaproteobacteria</taxon>
        <taxon>Sphingomonadales</taxon>
        <taxon>Sphingomonadaceae</taxon>
        <taxon>Novosphingobium</taxon>
    </lineage>
</organism>
<accession>A0A2W5NJE2</accession>
<name>A0A2W5NJE2_9SPHN</name>
<gene>
    <name evidence="2" type="ORF">DI555_16050</name>
</gene>
<evidence type="ECO:0000256" key="1">
    <source>
        <dbReference type="ARBA" id="ARBA00023027"/>
    </source>
</evidence>
<sequence length="286" mass="30481">MPACPPKRLFIFGLGYTARVIAGRAMARGWEVVSTGSEGTLSFEDEGNVRLALADADHVLSSVPPGNEGRGEPLDPVLERYGDVLKGMALSYLSSTGVYGDTGGAWVDESAPVGTGRRAARAEADGEWLALGARVYRLPGIYGPGRSMLDRVRDHRAHRIDLPDQVFSRVHVEDIAAGVIAGLDGPAGAYNLADDLPCGQNVLVEEACRLLGLPLPPLQSMDEAQLSPMARGFYAENRRVANGKAKRVLGWRPRFPTYREGLRALSATTSPTVASAAPASASTDQR</sequence>
<dbReference type="Proteomes" id="UP000249082">
    <property type="component" value="Unassembled WGS sequence"/>
</dbReference>
<comment type="caution">
    <text evidence="2">The sequence shown here is derived from an EMBL/GenBank/DDBJ whole genome shotgun (WGS) entry which is preliminary data.</text>
</comment>
<dbReference type="SUPFAM" id="SSF51735">
    <property type="entry name" value="NAD(P)-binding Rossmann-fold domains"/>
    <property type="match status" value="1"/>
</dbReference>